<gene>
    <name evidence="2" type="ORF">NJ75_04612</name>
</gene>
<dbReference type="AlphaFoldDB" id="A0A0B8Z5W7"/>
<keyword evidence="3" id="KW-1185">Reference proteome</keyword>
<accession>A0A0B8Z5W7</accession>
<comment type="caution">
    <text evidence="2">The sequence shown here is derived from an EMBL/GenBank/DDBJ whole genome shotgun (WGS) entry which is preliminary data.</text>
</comment>
<evidence type="ECO:0000313" key="3">
    <source>
        <dbReference type="Proteomes" id="UP000031338"/>
    </source>
</evidence>
<evidence type="ECO:0000256" key="1">
    <source>
        <dbReference type="SAM" id="MobiDB-lite"/>
    </source>
</evidence>
<organism evidence="2 3">
    <name type="scientific">Novosphingobium subterraneum</name>
    <dbReference type="NCBI Taxonomy" id="48936"/>
    <lineage>
        <taxon>Bacteria</taxon>
        <taxon>Pseudomonadati</taxon>
        <taxon>Pseudomonadota</taxon>
        <taxon>Alphaproteobacteria</taxon>
        <taxon>Sphingomonadales</taxon>
        <taxon>Sphingomonadaceae</taxon>
        <taxon>Novosphingobium</taxon>
    </lineage>
</organism>
<feature type="region of interest" description="Disordered" evidence="1">
    <location>
        <begin position="49"/>
        <end position="71"/>
    </location>
</feature>
<name>A0A0B8Z5W7_9SPHN</name>
<proteinExistence type="predicted"/>
<reference evidence="2 3" key="1">
    <citation type="submission" date="2014-10" db="EMBL/GenBank/DDBJ databases">
        <title>Draft genome sequence of Novosphingobium subterraneum DSM 12447.</title>
        <authorList>
            <person name="Gan H.M."/>
            <person name="Gan H.Y."/>
            <person name="Savka M.A."/>
        </authorList>
    </citation>
    <scope>NUCLEOTIDE SEQUENCE [LARGE SCALE GENOMIC DNA]</scope>
    <source>
        <strain evidence="2 3">DSM 12447</strain>
    </source>
</reference>
<evidence type="ECO:0000313" key="2">
    <source>
        <dbReference type="EMBL" id="KHS41619.1"/>
    </source>
</evidence>
<sequence>MLRRLALPRPSTVDELSDGVDGCKSEIRKFAELHLTGQAVECTEAARKAAHGPDLSGKPVLAVSPDRPAGC</sequence>
<protein>
    <submittedName>
        <fullName evidence="2">Uncharacterized protein</fullName>
    </submittedName>
</protein>
<dbReference type="EMBL" id="JRVC01000039">
    <property type="protein sequence ID" value="KHS41619.1"/>
    <property type="molecule type" value="Genomic_DNA"/>
</dbReference>
<dbReference type="Proteomes" id="UP000031338">
    <property type="component" value="Unassembled WGS sequence"/>
</dbReference>